<evidence type="ECO:0000313" key="2">
    <source>
        <dbReference type="EMBL" id="MDI9863495.1"/>
    </source>
</evidence>
<comment type="caution">
    <text evidence="2">The sequence shown here is derived from an EMBL/GenBank/DDBJ whole genome shotgun (WGS) entry which is preliminary data.</text>
</comment>
<dbReference type="RefSeq" id="WP_283368789.1">
    <property type="nucleotide sequence ID" value="NZ_JASHID010000002.1"/>
</dbReference>
<organism evidence="2 3">
    <name type="scientific">Flectobacillus longus</name>
    <dbReference type="NCBI Taxonomy" id="2984207"/>
    <lineage>
        <taxon>Bacteria</taxon>
        <taxon>Pseudomonadati</taxon>
        <taxon>Bacteroidota</taxon>
        <taxon>Cytophagia</taxon>
        <taxon>Cytophagales</taxon>
        <taxon>Flectobacillaceae</taxon>
        <taxon>Flectobacillus</taxon>
    </lineage>
</organism>
<protein>
    <submittedName>
        <fullName evidence="2">Uncharacterized protein</fullName>
    </submittedName>
</protein>
<proteinExistence type="predicted"/>
<reference evidence="2 3" key="1">
    <citation type="submission" date="2023-05" db="EMBL/GenBank/DDBJ databases">
        <title>Novel species of genus Flectobacillus isolated from stream in China.</title>
        <authorList>
            <person name="Lu H."/>
        </authorList>
    </citation>
    <scope>NUCLEOTIDE SEQUENCE [LARGE SCALE GENOMIC DNA]</scope>
    <source>
        <strain evidence="2 3">DC10W</strain>
    </source>
</reference>
<feature type="compositionally biased region" description="Basic residues" evidence="1">
    <location>
        <begin position="1"/>
        <end position="18"/>
    </location>
</feature>
<dbReference type="EMBL" id="JASHID010000002">
    <property type="protein sequence ID" value="MDI9863495.1"/>
    <property type="molecule type" value="Genomic_DNA"/>
</dbReference>
<sequence>MAKQVKPKAKSKKDKPKGKIIGFKPEKKKTKPNYTPSQLKAQERVKKVNKVAVKKIYDAGKAGKEVPTWGKALREASKEVYK</sequence>
<evidence type="ECO:0000256" key="1">
    <source>
        <dbReference type="SAM" id="MobiDB-lite"/>
    </source>
</evidence>
<keyword evidence="3" id="KW-1185">Reference proteome</keyword>
<feature type="region of interest" description="Disordered" evidence="1">
    <location>
        <begin position="1"/>
        <end position="42"/>
    </location>
</feature>
<gene>
    <name evidence="2" type="ORF">QM480_04120</name>
</gene>
<name>A0ABT6YIU3_9BACT</name>
<accession>A0ABT6YIU3</accession>
<dbReference type="Proteomes" id="UP001236569">
    <property type="component" value="Unassembled WGS sequence"/>
</dbReference>
<evidence type="ECO:0000313" key="3">
    <source>
        <dbReference type="Proteomes" id="UP001236569"/>
    </source>
</evidence>